<feature type="region of interest" description="Disordered" evidence="5">
    <location>
        <begin position="427"/>
        <end position="454"/>
    </location>
</feature>
<dbReference type="PROSITE" id="PS50089">
    <property type="entry name" value="ZF_RING_2"/>
    <property type="match status" value="1"/>
</dbReference>
<evidence type="ECO:0000256" key="1">
    <source>
        <dbReference type="ARBA" id="ARBA00022723"/>
    </source>
</evidence>
<feature type="compositionally biased region" description="Low complexity" evidence="5">
    <location>
        <begin position="476"/>
        <end position="488"/>
    </location>
</feature>
<evidence type="ECO:0000256" key="3">
    <source>
        <dbReference type="ARBA" id="ARBA00022833"/>
    </source>
</evidence>
<feature type="compositionally biased region" description="Polar residues" evidence="5">
    <location>
        <begin position="707"/>
        <end position="717"/>
    </location>
</feature>
<keyword evidence="10" id="KW-1185">Reference proteome</keyword>
<dbReference type="InterPro" id="IPR034732">
    <property type="entry name" value="EPHD"/>
</dbReference>
<evidence type="ECO:0000256" key="4">
    <source>
        <dbReference type="PROSITE-ProRule" id="PRU00175"/>
    </source>
</evidence>
<dbReference type="InterPro" id="IPR059102">
    <property type="entry name" value="PHD_PHF7/G2E3-like"/>
</dbReference>
<dbReference type="GO" id="GO:0005634">
    <property type="term" value="C:nucleus"/>
    <property type="evidence" value="ECO:0007669"/>
    <property type="project" value="TreeGrafter"/>
</dbReference>
<feature type="compositionally biased region" description="Polar residues" evidence="5">
    <location>
        <begin position="439"/>
        <end position="450"/>
    </location>
</feature>
<dbReference type="GO" id="GO:0008270">
    <property type="term" value="F:zinc ion binding"/>
    <property type="evidence" value="ECO:0007669"/>
    <property type="project" value="UniProtKB-KW"/>
</dbReference>
<dbReference type="Gene3D" id="3.30.40.10">
    <property type="entry name" value="Zinc/RING finger domain, C3HC4 (zinc finger)"/>
    <property type="match status" value="2"/>
</dbReference>
<feature type="compositionally biased region" description="Basic and acidic residues" evidence="5">
    <location>
        <begin position="427"/>
        <end position="438"/>
    </location>
</feature>
<feature type="compositionally biased region" description="Basic and acidic residues" evidence="5">
    <location>
        <begin position="697"/>
        <end position="706"/>
    </location>
</feature>
<evidence type="ECO:0000256" key="2">
    <source>
        <dbReference type="ARBA" id="ARBA00022771"/>
    </source>
</evidence>
<evidence type="ECO:0000313" key="10">
    <source>
        <dbReference type="Proteomes" id="UP000030764"/>
    </source>
</evidence>
<dbReference type="CDD" id="cd16448">
    <property type="entry name" value="RING-H2"/>
    <property type="match status" value="1"/>
</dbReference>
<dbReference type="InterPro" id="IPR011011">
    <property type="entry name" value="Znf_FYVE_PHD"/>
</dbReference>
<feature type="domain" description="PHD-type" evidence="7">
    <location>
        <begin position="18"/>
        <end position="133"/>
    </location>
</feature>
<feature type="domain" description="RING-type" evidence="6">
    <location>
        <begin position="149"/>
        <end position="198"/>
    </location>
</feature>
<feature type="compositionally biased region" description="Basic and acidic residues" evidence="5">
    <location>
        <begin position="733"/>
        <end position="745"/>
    </location>
</feature>
<name>A0A085MI74_9BILA</name>
<feature type="region of interest" description="Disordered" evidence="5">
    <location>
        <begin position="697"/>
        <end position="745"/>
    </location>
</feature>
<dbReference type="Proteomes" id="UP000030764">
    <property type="component" value="Unassembled WGS sequence"/>
</dbReference>
<feature type="region of interest" description="Disordered" evidence="5">
    <location>
        <begin position="468"/>
        <end position="488"/>
    </location>
</feature>
<dbReference type="InterPro" id="IPR001841">
    <property type="entry name" value="Znf_RING"/>
</dbReference>
<keyword evidence="3" id="KW-0862">Zinc</keyword>
<evidence type="ECO:0000313" key="9">
    <source>
        <dbReference type="EMBL" id="KFD66161.1"/>
    </source>
</evidence>
<dbReference type="AlphaFoldDB" id="A0A085MI74"/>
<dbReference type="PANTHER" id="PTHR12420">
    <property type="entry name" value="PHD FINGER PROTEIN"/>
    <property type="match status" value="1"/>
</dbReference>
<dbReference type="PANTHER" id="PTHR12420:SF42">
    <property type="entry name" value="G2_M PHASE-SPECIFIC E3 UBIQUITIN-PROTEIN LIGASE"/>
    <property type="match status" value="1"/>
</dbReference>
<evidence type="ECO:0000256" key="5">
    <source>
        <dbReference type="SAM" id="MobiDB-lite"/>
    </source>
</evidence>
<feature type="region of interest" description="Disordered" evidence="5">
    <location>
        <begin position="352"/>
        <end position="371"/>
    </location>
</feature>
<sequence length="823" mass="90697">MATPSEEIPRQPNAGSPKQACLLCKEESSSEEGSGLLRRDGDSQLYIHEFCMYFSESLVQGVDDTTPLMGFSGKAIVRLAEAFARKRCKYCKKGRATIPCFICGRRFHFGCNRSSGGAFEFFGEYKAYCCDDVPQHMRCSSIPGAGTCCTICYEELIGLDNFAYMKPPCCDKNYMHRTCVQKMALESGAYYFCCPVCRNCKVFHKAMVEAGIYVPTRDCSWNTDADYNELTQRPEVCSVKVCFCKNGRSHAGTGKWRLVFCFICGGSAAHKSCITGSRFYCSQCRDYSLCESTKFSGKISSDESTGSEESDSWENNENVKTCAGGNGNIRGADEFSNKESLGGSLISAGDNVPNAAATSDNATSQKKVSNLDSSEVNILREGDSPPPVLEAIVPQLGLTSNRRRTASCDRSEASFDRFAPFVVRRVSKDAQSDAKKNENNSNRPTTSTGNYDPDEFDFTELIVDNPDEKLVDDAGSSTSSGSKRTTMSPFQMSVLETLEKTKSIFDNIGTSIMQRKHGLDDDGSKNESATPVKKAAGTVSGQGSPPRLNVFKLVRTKSAGNGNFSRCSSAGKFPSTRFTKTMQCSVNCRTVDNEFMVKKVSAHPESAVKSATLYDKSRKVFVLKLRNALHNLVDSSSAILFRPKVSNLRLALKRMAIVLSSASVQRRYDASCGKNDLLVVESFRIFCRQHRDGVNSHRKALVDRTEPTQINKNNSPTPADISQRRGHGRPRKKPTEMTTERRDPRKTMANSIKGSAGVELSSQCSLDPRPKILCRESLFSLCKLKEAFYICYNARSINRDKGVEVSEAWFDLVNQTGCCALAP</sequence>
<evidence type="ECO:0008006" key="11">
    <source>
        <dbReference type="Google" id="ProtNLM"/>
    </source>
</evidence>
<feature type="non-terminal residue" evidence="8">
    <location>
        <position position="823"/>
    </location>
</feature>
<dbReference type="EMBL" id="KL363191">
    <property type="protein sequence ID" value="KFD56920.1"/>
    <property type="molecule type" value="Genomic_DNA"/>
</dbReference>
<dbReference type="InterPro" id="IPR051188">
    <property type="entry name" value="PHD-type_Zinc_Finger"/>
</dbReference>
<evidence type="ECO:0000313" key="8">
    <source>
        <dbReference type="EMBL" id="KFD56920.1"/>
    </source>
</evidence>
<evidence type="ECO:0000259" key="7">
    <source>
        <dbReference type="PROSITE" id="PS51805"/>
    </source>
</evidence>
<protein>
    <recommendedName>
        <fullName evidence="11">PHD-type domain-containing protein</fullName>
    </recommendedName>
</protein>
<keyword evidence="1" id="KW-0479">Metal-binding</keyword>
<feature type="compositionally biased region" description="Polar residues" evidence="5">
    <location>
        <begin position="356"/>
        <end position="371"/>
    </location>
</feature>
<dbReference type="Pfam" id="PF26054">
    <property type="entry name" value="PHD_G2E3"/>
    <property type="match status" value="1"/>
</dbReference>
<dbReference type="InterPro" id="IPR013083">
    <property type="entry name" value="Znf_RING/FYVE/PHD"/>
</dbReference>
<gene>
    <name evidence="8" type="ORF">M513_02177</name>
    <name evidence="9" type="ORF">M514_02177</name>
</gene>
<keyword evidence="2 4" id="KW-0863">Zinc-finger</keyword>
<evidence type="ECO:0000259" key="6">
    <source>
        <dbReference type="PROSITE" id="PS50089"/>
    </source>
</evidence>
<dbReference type="EMBL" id="KL367527">
    <property type="protein sequence ID" value="KFD66161.1"/>
    <property type="molecule type" value="Genomic_DNA"/>
</dbReference>
<proteinExistence type="predicted"/>
<dbReference type="Proteomes" id="UP000030758">
    <property type="component" value="Unassembled WGS sequence"/>
</dbReference>
<dbReference type="SUPFAM" id="SSF57903">
    <property type="entry name" value="FYVE/PHD zinc finger"/>
    <property type="match status" value="1"/>
</dbReference>
<organism evidence="8 10">
    <name type="scientific">Trichuris suis</name>
    <name type="common">pig whipworm</name>
    <dbReference type="NCBI Taxonomy" id="68888"/>
    <lineage>
        <taxon>Eukaryota</taxon>
        <taxon>Metazoa</taxon>
        <taxon>Ecdysozoa</taxon>
        <taxon>Nematoda</taxon>
        <taxon>Enoplea</taxon>
        <taxon>Dorylaimia</taxon>
        <taxon>Trichinellida</taxon>
        <taxon>Trichuridae</taxon>
        <taxon>Trichuris</taxon>
    </lineage>
</organism>
<feature type="region of interest" description="Disordered" evidence="5">
    <location>
        <begin position="516"/>
        <end position="542"/>
    </location>
</feature>
<accession>A0A085MI74</accession>
<feature type="region of interest" description="Disordered" evidence="5">
    <location>
        <begin position="296"/>
        <end position="317"/>
    </location>
</feature>
<feature type="compositionally biased region" description="Acidic residues" evidence="5">
    <location>
        <begin position="305"/>
        <end position="314"/>
    </location>
</feature>
<dbReference type="PROSITE" id="PS51805">
    <property type="entry name" value="EPHD"/>
    <property type="match status" value="1"/>
</dbReference>
<reference evidence="8 10" key="1">
    <citation type="journal article" date="2014" name="Nat. Genet.">
        <title>Genome and transcriptome of the porcine whipworm Trichuris suis.</title>
        <authorList>
            <person name="Jex A.R."/>
            <person name="Nejsum P."/>
            <person name="Schwarz E.M."/>
            <person name="Hu L."/>
            <person name="Young N.D."/>
            <person name="Hall R.S."/>
            <person name="Korhonen P.K."/>
            <person name="Liao S."/>
            <person name="Thamsborg S."/>
            <person name="Xia J."/>
            <person name="Xu P."/>
            <person name="Wang S."/>
            <person name="Scheerlinck J.P."/>
            <person name="Hofmann A."/>
            <person name="Sternberg P.W."/>
            <person name="Wang J."/>
            <person name="Gasser R.B."/>
        </authorList>
    </citation>
    <scope>NUCLEOTIDE SEQUENCE [LARGE SCALE GENOMIC DNA]</scope>
    <source>
        <strain evidence="9">DCEP-RM93F</strain>
        <strain evidence="8">DCEP-RM93M</strain>
    </source>
</reference>